<dbReference type="Gene3D" id="2.60.40.1180">
    <property type="entry name" value="Golgi alpha-mannosidase II"/>
    <property type="match status" value="1"/>
</dbReference>
<dbReference type="SUPFAM" id="SSF51445">
    <property type="entry name" value="(Trans)glycosidases"/>
    <property type="match status" value="1"/>
</dbReference>
<dbReference type="Proteomes" id="UP000838763">
    <property type="component" value="Unassembled WGS sequence"/>
</dbReference>
<feature type="domain" description="Glycosyl hydrolase family 13 catalytic" evidence="3">
    <location>
        <begin position="38"/>
        <end position="463"/>
    </location>
</feature>
<dbReference type="FunFam" id="3.90.400.10:FF:000004">
    <property type="entry name" value="Oligo-1,6-glucosidase"/>
    <property type="match status" value="1"/>
</dbReference>
<keyword evidence="5" id="KW-1185">Reference proteome</keyword>
<dbReference type="Gene3D" id="3.20.20.80">
    <property type="entry name" value="Glycosidases"/>
    <property type="match status" value="1"/>
</dbReference>
<reference evidence="4" key="1">
    <citation type="submission" date="2022-11" db="EMBL/GenBank/DDBJ databases">
        <authorList>
            <person name="Scott C."/>
            <person name="Bruce N."/>
        </authorList>
    </citation>
    <scope>NUCLEOTIDE SEQUENCE</scope>
</reference>
<dbReference type="InterPro" id="IPR006047">
    <property type="entry name" value="GH13_cat_dom"/>
</dbReference>
<proteinExistence type="inferred from homology"/>
<keyword evidence="2" id="KW-0462">Maltose metabolism</keyword>
<sequence>MTISNDGPVPQAVPKATILGGSELHKKPAWWKEATVYQIYPASFCDSNGDGVGDIQGIKSKIPYLRSLGVDVVWLSPIYRSPQRDMGYDISDYRDIHPPYGTLDDWRDLKAELKATGIKIIMDLVVNHTSDEHEWFVESRSSKLSDKRSWYYWQPPKYDEDGNRMPPNNWRSFFGAESAWEYDDATDEYYLRLFTRTQPDLNWENPKVRKAVRDIMSFWLEEGIDGFRVDAINYIAKAPGLPDAEIIEPDIPHQPAMHLYLNRSKCHDFLRELGDKVLSRYDVMTVGETPHVEEPDMAIQYVHPERREFNMIFQWEHMDVDRIPGTLLGWKQYRLSEFKAIMSKWQITMQERGGWNSLYMENHDQGRSISRFASDSPEDRCLSGKLLATFLSTLSGTLYIFQGQDIGMINLPKEWGIEEYSDVVSEMHYRQEKERRQRESKVTDPCMKDVVEDIQKKARDNGRTPMQWSGMSPHAGFTTGTPWRKVNPDYVACNAESAVTDPDSVLNYWKRLIRLRKTWKTLIYGDFEHFAAEHEQLFVYKRSLKGDKDAYVFMNFSDAPIYGVSTIVPEFEGDLVLGNYGTPRDDDVVKSTDTLRPWEARLYCARTEWKDYR</sequence>
<dbReference type="AlphaFoldDB" id="A0A9P1H9A4"/>
<evidence type="ECO:0000313" key="5">
    <source>
        <dbReference type="Proteomes" id="UP000838763"/>
    </source>
</evidence>
<organism evidence="4 5">
    <name type="scientific">Parascedosporium putredinis</name>
    <dbReference type="NCBI Taxonomy" id="1442378"/>
    <lineage>
        <taxon>Eukaryota</taxon>
        <taxon>Fungi</taxon>
        <taxon>Dikarya</taxon>
        <taxon>Ascomycota</taxon>
        <taxon>Pezizomycotina</taxon>
        <taxon>Sordariomycetes</taxon>
        <taxon>Hypocreomycetidae</taxon>
        <taxon>Microascales</taxon>
        <taxon>Microascaceae</taxon>
        <taxon>Parascedosporium</taxon>
    </lineage>
</organism>
<dbReference type="Gene3D" id="3.90.400.10">
    <property type="entry name" value="Oligo-1,6-glucosidase, Domain 2"/>
    <property type="match status" value="1"/>
</dbReference>
<dbReference type="InterPro" id="IPR045857">
    <property type="entry name" value="O16G_dom_2"/>
</dbReference>
<dbReference type="GO" id="GO:0004574">
    <property type="term" value="F:oligo-1,6-glucosidase activity"/>
    <property type="evidence" value="ECO:0007669"/>
    <property type="project" value="TreeGrafter"/>
</dbReference>
<comment type="similarity">
    <text evidence="1">Belongs to the glycosyl hydrolase 13 family.</text>
</comment>
<dbReference type="CDD" id="cd11333">
    <property type="entry name" value="AmyAc_SI_OligoGlu_DGase"/>
    <property type="match status" value="1"/>
</dbReference>
<evidence type="ECO:0000313" key="4">
    <source>
        <dbReference type="EMBL" id="CAI4218388.1"/>
    </source>
</evidence>
<accession>A0A9P1H9A4</accession>
<dbReference type="SMART" id="SM00642">
    <property type="entry name" value="Aamy"/>
    <property type="match status" value="1"/>
</dbReference>
<dbReference type="SUPFAM" id="SSF51011">
    <property type="entry name" value="Glycosyl hydrolase domain"/>
    <property type="match status" value="1"/>
</dbReference>
<protein>
    <recommendedName>
        <fullName evidence="3">Glycosyl hydrolase family 13 catalytic domain-containing protein</fullName>
    </recommendedName>
</protein>
<dbReference type="FunFam" id="3.20.20.80:FF:000087">
    <property type="entry name" value="Oligo-1,6-glucosidase IMA1"/>
    <property type="match status" value="1"/>
</dbReference>
<name>A0A9P1H9A4_9PEZI</name>
<dbReference type="PANTHER" id="PTHR10357">
    <property type="entry name" value="ALPHA-AMYLASE FAMILY MEMBER"/>
    <property type="match status" value="1"/>
</dbReference>
<dbReference type="GO" id="GO:0004556">
    <property type="term" value="F:alpha-amylase activity"/>
    <property type="evidence" value="ECO:0007669"/>
    <property type="project" value="TreeGrafter"/>
</dbReference>
<dbReference type="InterPro" id="IPR013780">
    <property type="entry name" value="Glyco_hydro_b"/>
</dbReference>
<dbReference type="GO" id="GO:0004575">
    <property type="term" value="F:sucrose alpha-glucosidase activity"/>
    <property type="evidence" value="ECO:0007669"/>
    <property type="project" value="TreeGrafter"/>
</dbReference>
<dbReference type="GO" id="GO:0000025">
    <property type="term" value="P:maltose catabolic process"/>
    <property type="evidence" value="ECO:0007669"/>
    <property type="project" value="TreeGrafter"/>
</dbReference>
<dbReference type="GO" id="GO:0033934">
    <property type="term" value="F:glucan 1,4-alpha-maltotriohydrolase activity"/>
    <property type="evidence" value="ECO:0007669"/>
    <property type="project" value="TreeGrafter"/>
</dbReference>
<comment type="caution">
    <text evidence="4">The sequence shown here is derived from an EMBL/GenBank/DDBJ whole genome shotgun (WGS) entry which is preliminary data.</text>
</comment>
<dbReference type="PANTHER" id="PTHR10357:SF179">
    <property type="entry name" value="NEUTRAL AND BASIC AMINO ACID TRANSPORT PROTEIN RBAT"/>
    <property type="match status" value="1"/>
</dbReference>
<evidence type="ECO:0000259" key="3">
    <source>
        <dbReference type="SMART" id="SM00642"/>
    </source>
</evidence>
<dbReference type="GO" id="GO:0005987">
    <property type="term" value="P:sucrose catabolic process"/>
    <property type="evidence" value="ECO:0007669"/>
    <property type="project" value="TreeGrafter"/>
</dbReference>
<dbReference type="Pfam" id="PF00128">
    <property type="entry name" value="Alpha-amylase"/>
    <property type="match status" value="1"/>
</dbReference>
<dbReference type="OrthoDB" id="1740265at2759"/>
<evidence type="ECO:0000256" key="1">
    <source>
        <dbReference type="ARBA" id="ARBA00008061"/>
    </source>
</evidence>
<dbReference type="InterPro" id="IPR017853">
    <property type="entry name" value="GH"/>
</dbReference>
<gene>
    <name evidence="4" type="ORF">PPNO1_LOCUS7978</name>
</gene>
<dbReference type="EMBL" id="CALLCH030000018">
    <property type="protein sequence ID" value="CAI4218388.1"/>
    <property type="molecule type" value="Genomic_DNA"/>
</dbReference>
<evidence type="ECO:0000256" key="2">
    <source>
        <dbReference type="ARBA" id="ARBA00026248"/>
    </source>
</evidence>